<feature type="chain" id="PRO_5015308383" evidence="4">
    <location>
        <begin position="23"/>
        <end position="167"/>
    </location>
</feature>
<sequence length="167" mass="16836">MPVRLIALIAATALAVLPAAMAAGQGASVAFGGLRADTGLPVEVTADQLTVDQNDGTAVFSGNVLVGQGEMRLSAAEVVVEYGGEDQSRIERLHATGGVTLVSGAEAAEAEEAVYTIDSGEVVMTGNVLLVQGANTLSGQKLIVDLSTGTGRMEGRVKTVLQPSGGN</sequence>
<dbReference type="PANTHER" id="PTHR36504:SF1">
    <property type="entry name" value="LIPOPOLYSACCHARIDE EXPORT SYSTEM PROTEIN LPTA"/>
    <property type="match status" value="1"/>
</dbReference>
<evidence type="ECO:0000256" key="3">
    <source>
        <dbReference type="ARBA" id="ARBA00022764"/>
    </source>
</evidence>
<evidence type="ECO:0000313" key="7">
    <source>
        <dbReference type="Proteomes" id="UP000244924"/>
    </source>
</evidence>
<protein>
    <submittedName>
        <fullName evidence="6">Lipopolysaccharide export system protein LptA</fullName>
    </submittedName>
</protein>
<dbReference type="OrthoDB" id="9811926at2"/>
<evidence type="ECO:0000313" key="6">
    <source>
        <dbReference type="EMBL" id="SPH23614.1"/>
    </source>
</evidence>
<evidence type="ECO:0000256" key="4">
    <source>
        <dbReference type="SAM" id="SignalP"/>
    </source>
</evidence>
<reference evidence="6 7" key="1">
    <citation type="submission" date="2018-03" db="EMBL/GenBank/DDBJ databases">
        <authorList>
            <person name="Keele B.F."/>
        </authorList>
    </citation>
    <scope>NUCLEOTIDE SEQUENCE [LARGE SCALE GENOMIC DNA]</scope>
    <source>
        <strain evidence="6 7">CECT 8626</strain>
    </source>
</reference>
<keyword evidence="3" id="KW-0574">Periplasm</keyword>
<dbReference type="PANTHER" id="PTHR36504">
    <property type="entry name" value="LIPOPOLYSACCHARIDE EXPORT SYSTEM PROTEIN LPTA"/>
    <property type="match status" value="1"/>
</dbReference>
<dbReference type="InterPro" id="IPR052037">
    <property type="entry name" value="LPS_export_LptA"/>
</dbReference>
<dbReference type="AlphaFoldDB" id="A0A2R8BJR6"/>
<feature type="signal peptide" evidence="4">
    <location>
        <begin position="1"/>
        <end position="22"/>
    </location>
</feature>
<dbReference type="InterPro" id="IPR014340">
    <property type="entry name" value="LptA"/>
</dbReference>
<dbReference type="RefSeq" id="WP_108853709.1">
    <property type="nucleotide sequence ID" value="NZ_OMOQ01000002.1"/>
</dbReference>
<keyword evidence="1" id="KW-0813">Transport</keyword>
<accession>A0A2R8BJR6</accession>
<dbReference type="GO" id="GO:0009279">
    <property type="term" value="C:cell outer membrane"/>
    <property type="evidence" value="ECO:0007669"/>
    <property type="project" value="TreeGrafter"/>
</dbReference>
<dbReference type="GO" id="GO:0015920">
    <property type="term" value="P:lipopolysaccharide transport"/>
    <property type="evidence" value="ECO:0007669"/>
    <property type="project" value="InterPro"/>
</dbReference>
<dbReference type="NCBIfam" id="TIGR03002">
    <property type="entry name" value="outer_YhbN_LptA"/>
    <property type="match status" value="1"/>
</dbReference>
<gene>
    <name evidence="6" type="primary">lptA</name>
    <name evidence="6" type="ORF">DEA8626_02679</name>
</gene>
<keyword evidence="7" id="KW-1185">Reference proteome</keyword>
<dbReference type="GO" id="GO:0001530">
    <property type="term" value="F:lipopolysaccharide binding"/>
    <property type="evidence" value="ECO:0007669"/>
    <property type="project" value="InterPro"/>
</dbReference>
<feature type="domain" description="Organic solvent tolerance-like N-terminal" evidence="5">
    <location>
        <begin position="43"/>
        <end position="149"/>
    </location>
</feature>
<dbReference type="GO" id="GO:0017089">
    <property type="term" value="F:glycolipid transfer activity"/>
    <property type="evidence" value="ECO:0007669"/>
    <property type="project" value="TreeGrafter"/>
</dbReference>
<keyword evidence="2 4" id="KW-0732">Signal</keyword>
<evidence type="ECO:0000256" key="1">
    <source>
        <dbReference type="ARBA" id="ARBA00022448"/>
    </source>
</evidence>
<name>A0A2R8BJR6_9RHOB</name>
<dbReference type="Proteomes" id="UP000244924">
    <property type="component" value="Unassembled WGS sequence"/>
</dbReference>
<evidence type="ECO:0000259" key="5">
    <source>
        <dbReference type="Pfam" id="PF03968"/>
    </source>
</evidence>
<evidence type="ECO:0000256" key="2">
    <source>
        <dbReference type="ARBA" id="ARBA00022729"/>
    </source>
</evidence>
<dbReference type="InterPro" id="IPR005653">
    <property type="entry name" value="OstA-like_N"/>
</dbReference>
<dbReference type="GO" id="GO:0030288">
    <property type="term" value="C:outer membrane-bounded periplasmic space"/>
    <property type="evidence" value="ECO:0007669"/>
    <property type="project" value="TreeGrafter"/>
</dbReference>
<proteinExistence type="predicted"/>
<dbReference type="Gene3D" id="2.60.450.10">
    <property type="entry name" value="Lipopolysaccharide (LPS) transport protein A like domain"/>
    <property type="match status" value="1"/>
</dbReference>
<dbReference type="EMBL" id="OMOQ01000002">
    <property type="protein sequence ID" value="SPH23614.1"/>
    <property type="molecule type" value="Genomic_DNA"/>
</dbReference>
<organism evidence="6 7">
    <name type="scientific">Albidovulum aquaemixtae</name>
    <dbReference type="NCBI Taxonomy" id="1542388"/>
    <lineage>
        <taxon>Bacteria</taxon>
        <taxon>Pseudomonadati</taxon>
        <taxon>Pseudomonadota</taxon>
        <taxon>Alphaproteobacteria</taxon>
        <taxon>Rhodobacterales</taxon>
        <taxon>Paracoccaceae</taxon>
        <taxon>Albidovulum</taxon>
    </lineage>
</organism>
<dbReference type="Pfam" id="PF03968">
    <property type="entry name" value="LptD_N"/>
    <property type="match status" value="1"/>
</dbReference>